<dbReference type="GO" id="GO:0003918">
    <property type="term" value="F:DNA topoisomerase type II (double strand cut, ATP-hydrolyzing) activity"/>
    <property type="evidence" value="ECO:0007669"/>
    <property type="project" value="UniProtKB-EC"/>
</dbReference>
<dbReference type="GO" id="GO:0009330">
    <property type="term" value="C:DNA topoisomerase type II (double strand cut, ATP-hydrolyzing) complex"/>
    <property type="evidence" value="ECO:0007669"/>
    <property type="project" value="TreeGrafter"/>
</dbReference>
<comment type="similarity">
    <text evidence="2">Belongs to the type II topoisomerase GyrA/ParC subunit family.</text>
</comment>
<dbReference type="AlphaFoldDB" id="X1JJL6"/>
<dbReference type="Pfam" id="PF00521">
    <property type="entry name" value="DNA_topoisoIV"/>
    <property type="match status" value="1"/>
</dbReference>
<comment type="catalytic activity">
    <reaction evidence="1">
        <text>ATP-dependent breakage, passage and rejoining of double-stranded DNA.</text>
        <dbReference type="EC" id="5.6.2.2"/>
    </reaction>
</comment>
<accession>X1JJL6</accession>
<evidence type="ECO:0000313" key="8">
    <source>
        <dbReference type="EMBL" id="GAH94272.1"/>
    </source>
</evidence>
<evidence type="ECO:0000256" key="2">
    <source>
        <dbReference type="ARBA" id="ARBA00008263"/>
    </source>
</evidence>
<keyword evidence="5" id="KW-0238">DNA-binding</keyword>
<dbReference type="GO" id="GO:0003677">
    <property type="term" value="F:DNA binding"/>
    <property type="evidence" value="ECO:0007669"/>
    <property type="project" value="UniProtKB-KW"/>
</dbReference>
<dbReference type="EC" id="5.6.2.2" evidence="3"/>
<dbReference type="InterPro" id="IPR002205">
    <property type="entry name" value="Topo_IIA_dom_A"/>
</dbReference>
<evidence type="ECO:0000256" key="5">
    <source>
        <dbReference type="ARBA" id="ARBA00023125"/>
    </source>
</evidence>
<dbReference type="Gene3D" id="3.90.199.10">
    <property type="entry name" value="Topoisomerase II, domain 5"/>
    <property type="match status" value="1"/>
</dbReference>
<keyword evidence="4" id="KW-0799">Topoisomerase</keyword>
<organism evidence="8">
    <name type="scientific">marine sediment metagenome</name>
    <dbReference type="NCBI Taxonomy" id="412755"/>
    <lineage>
        <taxon>unclassified sequences</taxon>
        <taxon>metagenomes</taxon>
        <taxon>ecological metagenomes</taxon>
    </lineage>
</organism>
<dbReference type="InterPro" id="IPR013760">
    <property type="entry name" value="Topo_IIA-like_dom_sf"/>
</dbReference>
<name>X1JJL6_9ZZZZ</name>
<feature type="non-terminal residue" evidence="8">
    <location>
        <position position="397"/>
    </location>
</feature>
<evidence type="ECO:0000259" key="7">
    <source>
        <dbReference type="PROSITE" id="PS52040"/>
    </source>
</evidence>
<evidence type="ECO:0000256" key="6">
    <source>
        <dbReference type="ARBA" id="ARBA00023235"/>
    </source>
</evidence>
<dbReference type="Gene3D" id="1.10.268.10">
    <property type="entry name" value="Topoisomerase, domain 3"/>
    <property type="match status" value="1"/>
</dbReference>
<dbReference type="EMBL" id="BARV01002626">
    <property type="protein sequence ID" value="GAH94272.1"/>
    <property type="molecule type" value="Genomic_DNA"/>
</dbReference>
<dbReference type="GO" id="GO:0006265">
    <property type="term" value="P:DNA topological change"/>
    <property type="evidence" value="ECO:0007669"/>
    <property type="project" value="InterPro"/>
</dbReference>
<dbReference type="SMART" id="SM00434">
    <property type="entry name" value="TOP4c"/>
    <property type="match status" value="1"/>
</dbReference>
<dbReference type="FunFam" id="3.30.1360.40:FF:000002">
    <property type="entry name" value="DNA gyrase subunit A"/>
    <property type="match status" value="1"/>
</dbReference>
<dbReference type="CDD" id="cd00187">
    <property type="entry name" value="TOP4c"/>
    <property type="match status" value="1"/>
</dbReference>
<dbReference type="GO" id="GO:0005524">
    <property type="term" value="F:ATP binding"/>
    <property type="evidence" value="ECO:0007669"/>
    <property type="project" value="InterPro"/>
</dbReference>
<dbReference type="PANTHER" id="PTHR43493:SF5">
    <property type="entry name" value="DNA GYRASE SUBUNIT A, CHLOROPLASTIC_MITOCHONDRIAL"/>
    <property type="match status" value="1"/>
</dbReference>
<dbReference type="PANTHER" id="PTHR43493">
    <property type="entry name" value="DNA GYRASE/TOPOISOMERASE SUBUNIT A"/>
    <property type="match status" value="1"/>
</dbReference>
<keyword evidence="6" id="KW-0413">Isomerase</keyword>
<evidence type="ECO:0000256" key="1">
    <source>
        <dbReference type="ARBA" id="ARBA00000185"/>
    </source>
</evidence>
<dbReference type="InterPro" id="IPR013757">
    <property type="entry name" value="Topo_IIA_A_a_sf"/>
</dbReference>
<dbReference type="PROSITE" id="PS52040">
    <property type="entry name" value="TOPO_IIA"/>
    <property type="match status" value="1"/>
</dbReference>
<gene>
    <name evidence="8" type="ORF">S06H3_06689</name>
</gene>
<evidence type="ECO:0000256" key="3">
    <source>
        <dbReference type="ARBA" id="ARBA00012895"/>
    </source>
</evidence>
<comment type="caution">
    <text evidence="8">The sequence shown here is derived from an EMBL/GenBank/DDBJ whole genome shotgun (WGS) entry which is preliminary data.</text>
</comment>
<dbReference type="SUPFAM" id="SSF56719">
    <property type="entry name" value="Type II DNA topoisomerase"/>
    <property type="match status" value="1"/>
</dbReference>
<dbReference type="GO" id="GO:0005737">
    <property type="term" value="C:cytoplasm"/>
    <property type="evidence" value="ECO:0007669"/>
    <property type="project" value="TreeGrafter"/>
</dbReference>
<proteinExistence type="inferred from homology"/>
<evidence type="ECO:0000256" key="4">
    <source>
        <dbReference type="ARBA" id="ARBA00023029"/>
    </source>
</evidence>
<dbReference type="InterPro" id="IPR013758">
    <property type="entry name" value="Topo_IIA_A/C_ab"/>
</dbReference>
<sequence length="397" mass="44678">MKEVKKPQEQFEDMHILDELKNSYLNYAMSVIVSRALPDVRDGLKPSQRRILVAMNDLNLGPRSRHRKCAKIVGDTGGNYHPHGDQATYGTLVRLGQEWNMRYPLIDPQGNFGSIDSDPPAAMRYTEARMAAPAMEMLEDIKHDTVDFVPNYDETREEPTVLPSKFPNLLVNGSTGIAVGMATNIPPHNITEICNALLLVIEDPDCGFKDIIKCLPGPDFPTGGIICGKRGIIDAYTTGRGHLTVRGKVDIETTKRGRERFVITEIPYMVVKTTIVSKIAACVHNNTLPEVADIRDESDRHGLRIVVDLKKDADVEIVLNKLYRYTSLQNTFAIANIALVDNRPETLNIREMLDCFISHRKVVVRRRSRFLLKRCRNRAHILEGLILAVSDIDEIID</sequence>
<protein>
    <recommendedName>
        <fullName evidence="3">DNA topoisomerase (ATP-hydrolyzing)</fullName>
        <ecNumber evidence="3">5.6.2.2</ecNumber>
    </recommendedName>
</protein>
<reference evidence="8" key="1">
    <citation type="journal article" date="2014" name="Front. Microbiol.">
        <title>High frequency of phylogenetically diverse reductive dehalogenase-homologous genes in deep subseafloor sedimentary metagenomes.</title>
        <authorList>
            <person name="Kawai M."/>
            <person name="Futagami T."/>
            <person name="Toyoda A."/>
            <person name="Takaki Y."/>
            <person name="Nishi S."/>
            <person name="Hori S."/>
            <person name="Arai W."/>
            <person name="Tsubouchi T."/>
            <person name="Morono Y."/>
            <person name="Uchiyama I."/>
            <person name="Ito T."/>
            <person name="Fujiyama A."/>
            <person name="Inagaki F."/>
            <person name="Takami H."/>
        </authorList>
    </citation>
    <scope>NUCLEOTIDE SEQUENCE</scope>
    <source>
        <strain evidence="8">Expedition CK06-06</strain>
    </source>
</reference>
<dbReference type="InterPro" id="IPR050220">
    <property type="entry name" value="Type_II_DNA_Topoisomerases"/>
</dbReference>
<feature type="domain" description="Topo IIA-type catalytic" evidence="7">
    <location>
        <begin position="37"/>
        <end position="397"/>
    </location>
</feature>